<evidence type="ECO:0000313" key="2">
    <source>
        <dbReference type="EMBL" id="MFC4263500.1"/>
    </source>
</evidence>
<name>A0ABV8QV36_9BACT</name>
<proteinExistence type="predicted"/>
<evidence type="ECO:0008006" key="4">
    <source>
        <dbReference type="Google" id="ProtNLM"/>
    </source>
</evidence>
<dbReference type="EMBL" id="JBHSCZ010000002">
    <property type="protein sequence ID" value="MFC4263500.1"/>
    <property type="molecule type" value="Genomic_DNA"/>
</dbReference>
<evidence type="ECO:0000313" key="3">
    <source>
        <dbReference type="Proteomes" id="UP001595907"/>
    </source>
</evidence>
<evidence type="ECO:0000256" key="1">
    <source>
        <dbReference type="SAM" id="SignalP"/>
    </source>
</evidence>
<dbReference type="Gene3D" id="2.50.20.10">
    <property type="entry name" value="Lipoprotein localisation LolA/LolB/LppX"/>
    <property type="match status" value="1"/>
</dbReference>
<reference evidence="3" key="1">
    <citation type="journal article" date="2019" name="Int. J. Syst. Evol. Microbiol.">
        <title>The Global Catalogue of Microorganisms (GCM) 10K type strain sequencing project: providing services to taxonomists for standard genome sequencing and annotation.</title>
        <authorList>
            <consortium name="The Broad Institute Genomics Platform"/>
            <consortium name="The Broad Institute Genome Sequencing Center for Infectious Disease"/>
            <person name="Wu L."/>
            <person name="Ma J."/>
        </authorList>
    </citation>
    <scope>NUCLEOTIDE SEQUENCE [LARGE SCALE GENOMIC DNA]</scope>
    <source>
        <strain evidence="3">CECT 8289</strain>
    </source>
</reference>
<keyword evidence="1" id="KW-0732">Signal</keyword>
<protein>
    <recommendedName>
        <fullName evidence="4">Outer membrane lipoprotein-sorting protein</fullName>
    </recommendedName>
</protein>
<gene>
    <name evidence="2" type="ORF">ACFOWM_11455</name>
</gene>
<keyword evidence="3" id="KW-1185">Reference proteome</keyword>
<organism evidence="2 3">
    <name type="scientific">Ferruginibacter yonginensis</name>
    <dbReference type="NCBI Taxonomy" id="1310416"/>
    <lineage>
        <taxon>Bacteria</taxon>
        <taxon>Pseudomonadati</taxon>
        <taxon>Bacteroidota</taxon>
        <taxon>Chitinophagia</taxon>
        <taxon>Chitinophagales</taxon>
        <taxon>Chitinophagaceae</taxon>
        <taxon>Ferruginibacter</taxon>
    </lineage>
</organism>
<dbReference type="Proteomes" id="UP001595907">
    <property type="component" value="Unassembled WGS sequence"/>
</dbReference>
<dbReference type="RefSeq" id="WP_379710149.1">
    <property type="nucleotide sequence ID" value="NZ_JBHSCZ010000002.1"/>
</dbReference>
<sequence length="234" mass="25800">MKLFKNVMMAAALVASLHANAQTADEIVAKHIEGMGGAAKLATLTSVKKTGTLSAQGYDIPVVMTVLQQKGFRLDLDIMGTANYQVVTPQKGFIFFPIQGMTEPKDFDEDQLKAAQGSLEIQSAFLNYKDKGMSVELLGTEKYNNADVFKLKVTNKAGKVSTMFVDSKNYRLLKVVSKSKAPDGSEVDQETTYDDYKQNADGFWFSYSSTTPQGTIVFDKIESNIKVDENIFKN</sequence>
<accession>A0ABV8QV36</accession>
<comment type="caution">
    <text evidence="2">The sequence shown here is derived from an EMBL/GenBank/DDBJ whole genome shotgun (WGS) entry which is preliminary data.</text>
</comment>
<feature type="chain" id="PRO_5047421029" description="Outer membrane lipoprotein-sorting protein" evidence="1">
    <location>
        <begin position="22"/>
        <end position="234"/>
    </location>
</feature>
<feature type="signal peptide" evidence="1">
    <location>
        <begin position="1"/>
        <end position="21"/>
    </location>
</feature>